<evidence type="ECO:0000313" key="1">
    <source>
        <dbReference type="EMBL" id="KAB5519353.1"/>
    </source>
</evidence>
<evidence type="ECO:0000313" key="2">
    <source>
        <dbReference type="Proteomes" id="UP000326939"/>
    </source>
</evidence>
<accession>A0A5N5JPW5</accession>
<dbReference type="EMBL" id="VDCV01000016">
    <property type="protein sequence ID" value="KAB5519353.1"/>
    <property type="molecule type" value="Genomic_DNA"/>
</dbReference>
<comment type="caution">
    <text evidence="1">The sequence shown here is derived from an EMBL/GenBank/DDBJ whole genome shotgun (WGS) entry which is preliminary data.</text>
</comment>
<dbReference type="PANTHER" id="PTHR31170">
    <property type="entry name" value="BNAC04G53230D PROTEIN"/>
    <property type="match status" value="1"/>
</dbReference>
<organism evidence="1 2">
    <name type="scientific">Salix brachista</name>
    <dbReference type="NCBI Taxonomy" id="2182728"/>
    <lineage>
        <taxon>Eukaryota</taxon>
        <taxon>Viridiplantae</taxon>
        <taxon>Streptophyta</taxon>
        <taxon>Embryophyta</taxon>
        <taxon>Tracheophyta</taxon>
        <taxon>Spermatophyta</taxon>
        <taxon>Magnoliopsida</taxon>
        <taxon>eudicotyledons</taxon>
        <taxon>Gunneridae</taxon>
        <taxon>Pentapetalae</taxon>
        <taxon>rosids</taxon>
        <taxon>fabids</taxon>
        <taxon>Malpighiales</taxon>
        <taxon>Salicaceae</taxon>
        <taxon>Saliceae</taxon>
        <taxon>Salix</taxon>
    </lineage>
</organism>
<dbReference type="PANTHER" id="PTHR31170:SF25">
    <property type="entry name" value="BNAA09G04570D PROTEIN"/>
    <property type="match status" value="1"/>
</dbReference>
<proteinExistence type="predicted"/>
<dbReference type="Proteomes" id="UP000326939">
    <property type="component" value="Chromosome 16"/>
</dbReference>
<protein>
    <submittedName>
        <fullName evidence="1">Uncharacterized protein</fullName>
    </submittedName>
</protein>
<name>A0A5N5JPW5_9ROSI</name>
<sequence>MPDTHLTIDPSPTSEEIPAWLSEIMEEYKESKNNRKPNIPKVPEQNIHELQQVEKLKARMMVEFVKDPFNDSGAPRKDFYVNVKEELQKARGCYDESITEKFSDEEFIKMMLLKAASFSNSCTLPFAVLDSLRKQRLELQHVSLDWSPPPEKTQPDHLLQLLYYKSMYHYSKRNHKKAQPGSRGHGLYYSAKNLKKVGILFRPRWTAGAITDVKFKSSFLSGKVEAPPIIIDESTESLLLNLVAYESAAALDQLWVSSYILFMDSLIDDAQDVEEMRSNGIIINYLGADQKVANLFNEMGKSLTHDTYDTAAYNDVKMAINKQCESTVKRWAYEWKKTYFSNPWTFITVLAASFGLGLTATQTYYTRFPPK</sequence>
<dbReference type="Pfam" id="PF03140">
    <property type="entry name" value="DUF247"/>
    <property type="match status" value="2"/>
</dbReference>
<dbReference type="AlphaFoldDB" id="A0A5N5JPW5"/>
<gene>
    <name evidence="1" type="ORF">DKX38_023672</name>
</gene>
<dbReference type="InterPro" id="IPR004158">
    <property type="entry name" value="DUF247_pln"/>
</dbReference>
<keyword evidence="2" id="KW-1185">Reference proteome</keyword>
<reference evidence="2" key="1">
    <citation type="journal article" date="2019" name="Gigascience">
        <title>De novo genome assembly of the endangered Acer yangbiense, a plant species with extremely small populations endemic to Yunnan Province, China.</title>
        <authorList>
            <person name="Yang J."/>
            <person name="Wariss H.M."/>
            <person name="Tao L."/>
            <person name="Zhang R."/>
            <person name="Yun Q."/>
            <person name="Hollingsworth P."/>
            <person name="Dao Z."/>
            <person name="Luo G."/>
            <person name="Guo H."/>
            <person name="Ma Y."/>
            <person name="Sun W."/>
        </authorList>
    </citation>
    <scope>NUCLEOTIDE SEQUENCE [LARGE SCALE GENOMIC DNA]</scope>
    <source>
        <strain evidence="2">cv. br00</strain>
    </source>
</reference>